<evidence type="ECO:0000313" key="8">
    <source>
        <dbReference type="EMBL" id="MFI6497871.1"/>
    </source>
</evidence>
<dbReference type="InterPro" id="IPR051677">
    <property type="entry name" value="AfsR-DnrI-RedD_regulator"/>
</dbReference>
<dbReference type="Gene3D" id="1.10.10.10">
    <property type="entry name" value="Winged helix-like DNA-binding domain superfamily/Winged helix DNA-binding domain"/>
    <property type="match status" value="1"/>
</dbReference>
<evidence type="ECO:0000259" key="7">
    <source>
        <dbReference type="PROSITE" id="PS51755"/>
    </source>
</evidence>
<organism evidence="8 9">
    <name type="scientific">Nonomuraea typhae</name>
    <dbReference type="NCBI Taxonomy" id="2603600"/>
    <lineage>
        <taxon>Bacteria</taxon>
        <taxon>Bacillati</taxon>
        <taxon>Actinomycetota</taxon>
        <taxon>Actinomycetes</taxon>
        <taxon>Streptosporangiales</taxon>
        <taxon>Streptosporangiaceae</taxon>
        <taxon>Nonomuraea</taxon>
    </lineage>
</organism>
<dbReference type="Pfam" id="PF00486">
    <property type="entry name" value="Trans_reg_C"/>
    <property type="match status" value="1"/>
</dbReference>
<evidence type="ECO:0000256" key="2">
    <source>
        <dbReference type="ARBA" id="ARBA00023015"/>
    </source>
</evidence>
<dbReference type="InterPro" id="IPR002182">
    <property type="entry name" value="NB-ARC"/>
</dbReference>
<dbReference type="SMART" id="SM01043">
    <property type="entry name" value="BTAD"/>
    <property type="match status" value="1"/>
</dbReference>
<dbReference type="PROSITE" id="PS50005">
    <property type="entry name" value="TPR"/>
    <property type="match status" value="1"/>
</dbReference>
<feature type="DNA-binding region" description="OmpR/PhoB-type" evidence="6">
    <location>
        <begin position="1"/>
        <end position="93"/>
    </location>
</feature>
<keyword evidence="3 6" id="KW-0238">DNA-binding</keyword>
<dbReference type="SMART" id="SM00862">
    <property type="entry name" value="Trans_reg_C"/>
    <property type="match status" value="1"/>
</dbReference>
<dbReference type="InterPro" id="IPR001867">
    <property type="entry name" value="OmpR/PhoB-type_DNA-bd"/>
</dbReference>
<feature type="domain" description="OmpR/PhoB-type" evidence="7">
    <location>
        <begin position="1"/>
        <end position="93"/>
    </location>
</feature>
<keyword evidence="2" id="KW-0805">Transcription regulation</keyword>
<dbReference type="InterPro" id="IPR019734">
    <property type="entry name" value="TPR_rpt"/>
</dbReference>
<dbReference type="Proteomes" id="UP001612741">
    <property type="component" value="Unassembled WGS sequence"/>
</dbReference>
<dbReference type="SMART" id="SM00028">
    <property type="entry name" value="TPR"/>
    <property type="match status" value="5"/>
</dbReference>
<dbReference type="PANTHER" id="PTHR35807">
    <property type="entry name" value="TRANSCRIPTIONAL REGULATOR REDD-RELATED"/>
    <property type="match status" value="1"/>
</dbReference>
<accession>A0ABW7YPN0</accession>
<dbReference type="Pfam" id="PF00931">
    <property type="entry name" value="NB-ARC"/>
    <property type="match status" value="1"/>
</dbReference>
<dbReference type="InterPro" id="IPR016032">
    <property type="entry name" value="Sig_transdc_resp-reg_C-effctor"/>
</dbReference>
<dbReference type="PROSITE" id="PS51755">
    <property type="entry name" value="OMPR_PHOB"/>
    <property type="match status" value="1"/>
</dbReference>
<keyword evidence="4" id="KW-0804">Transcription</keyword>
<name>A0ABW7YPN0_9ACTN</name>
<dbReference type="Pfam" id="PF13424">
    <property type="entry name" value="TPR_12"/>
    <property type="match status" value="1"/>
</dbReference>
<dbReference type="InterPro" id="IPR011990">
    <property type="entry name" value="TPR-like_helical_dom_sf"/>
</dbReference>
<sequence>MRILVLGPVEVRSGDEVVPLGGAKPKTLLAALIQQPRRVVSIEQLITYIWDESPPRSATSLVHTYVSALRRGLASVGRQSVLVTLPPGYLLDIQRADSDLETHEEHLDLARRLEREGDHATAIVHYDHALGLWRGPAFGGVEADFARARAAALEEDRLTIEEGLARCDLARGRPVESASRMMRVSAAYPLREEARGLLMRALYESGRRADALAAYRDGHRILRDELGVEPSLKLQDLHGQVLSGTLDPLVPQPRAMVKGSGEQDVHGSLITAVDQYTVPRHLPPDIGDFTGRAEQLDKLRRFADGIGRTATPMVVVSGFGGVGKSALAVHAAHLLRDHYPDGQLFADLRSVDGEAGVRDALGRFLGALGVSGAELPDTTENRVELYRRKMAGRRLMIVLDNVSGEHQVRKLLPGSAGCLVIITSRSRLTGLEAAEVVELEFFSSDTSVEMLSKMVGYERVAADPESTVTIARLCGGIPLAIRAAAGKLLARPHWPLRALANRLSDERRRLNELAVGDLEVRASLQLNYAELSGPHRRAFHLLTLLDLPDFGSWLAAPLLDVSLEEAEDIVEHLVDLRLLEVAGVDALGRVRYHFHDLVQLFGAELAADEEVSGAFGRMLGTWMSLVEVGARRLPRVTLGLQASSAAPAELDPLLRAEVEANPTGWLKSETAAVVRAVERTHELGVDRMTIMLIASLLASPFAARNEFDGWQRTLDVALLAARSSTDRGAEAIVLAGLGQLFYEKDDFPVALEHYQQALRHAEAIGDAAVQALARVGIGTVHRDQGEFASATEYLTEGARIAERLGDRGLVAAARYGLGAIHRDGGDLKQAADSIRTCVKLYRQLDDKRGEALALRGLSLCHRAANDPNPAAELSRQAEMILLEAGDPLGAAYARQSLAKAMIRQGSLTETAPLLDSCGKVFRQHNDRFGVALATRTAGELALARGEYERAHELLSSALSQWAELGLVLWQARTSRDLAAAELISDPRSAERRWADAAESFTALGSREAIELAESSPRSWLEYVRR</sequence>
<dbReference type="SUPFAM" id="SSF52540">
    <property type="entry name" value="P-loop containing nucleoside triphosphate hydrolases"/>
    <property type="match status" value="1"/>
</dbReference>
<feature type="repeat" description="TPR" evidence="5">
    <location>
        <begin position="731"/>
        <end position="764"/>
    </location>
</feature>
<dbReference type="InterPro" id="IPR027417">
    <property type="entry name" value="P-loop_NTPase"/>
</dbReference>
<reference evidence="8 9" key="1">
    <citation type="submission" date="2024-10" db="EMBL/GenBank/DDBJ databases">
        <title>The Natural Products Discovery Center: Release of the First 8490 Sequenced Strains for Exploring Actinobacteria Biosynthetic Diversity.</title>
        <authorList>
            <person name="Kalkreuter E."/>
            <person name="Kautsar S.A."/>
            <person name="Yang D."/>
            <person name="Bader C.D."/>
            <person name="Teijaro C.N."/>
            <person name="Fluegel L."/>
            <person name="Davis C.M."/>
            <person name="Simpson J.R."/>
            <person name="Lauterbach L."/>
            <person name="Steele A.D."/>
            <person name="Gui C."/>
            <person name="Meng S."/>
            <person name="Li G."/>
            <person name="Viehrig K."/>
            <person name="Ye F."/>
            <person name="Su P."/>
            <person name="Kiefer A.F."/>
            <person name="Nichols A."/>
            <person name="Cepeda A.J."/>
            <person name="Yan W."/>
            <person name="Fan B."/>
            <person name="Jiang Y."/>
            <person name="Adhikari A."/>
            <person name="Zheng C.-J."/>
            <person name="Schuster L."/>
            <person name="Cowan T.M."/>
            <person name="Smanski M.J."/>
            <person name="Chevrette M.G."/>
            <person name="De Carvalho L.P.S."/>
            <person name="Shen B."/>
        </authorList>
    </citation>
    <scope>NUCLEOTIDE SEQUENCE [LARGE SCALE GENOMIC DNA]</scope>
    <source>
        <strain evidence="8 9">NPDC050545</strain>
    </source>
</reference>
<evidence type="ECO:0000256" key="6">
    <source>
        <dbReference type="PROSITE-ProRule" id="PRU01091"/>
    </source>
</evidence>
<comment type="similarity">
    <text evidence="1">Belongs to the AfsR/DnrI/RedD regulatory family.</text>
</comment>
<evidence type="ECO:0000256" key="1">
    <source>
        <dbReference type="ARBA" id="ARBA00005820"/>
    </source>
</evidence>
<keyword evidence="5" id="KW-0802">TPR repeat</keyword>
<evidence type="ECO:0000256" key="4">
    <source>
        <dbReference type="ARBA" id="ARBA00023163"/>
    </source>
</evidence>
<dbReference type="EMBL" id="JBITGY010000003">
    <property type="protein sequence ID" value="MFI6497871.1"/>
    <property type="molecule type" value="Genomic_DNA"/>
</dbReference>
<dbReference type="RefSeq" id="WP_397081087.1">
    <property type="nucleotide sequence ID" value="NZ_JBITGY010000003.1"/>
</dbReference>
<dbReference type="PRINTS" id="PR00364">
    <property type="entry name" value="DISEASERSIST"/>
</dbReference>
<dbReference type="CDD" id="cd15831">
    <property type="entry name" value="BTAD"/>
    <property type="match status" value="1"/>
</dbReference>
<dbReference type="SUPFAM" id="SSF48452">
    <property type="entry name" value="TPR-like"/>
    <property type="match status" value="3"/>
</dbReference>
<gene>
    <name evidence="8" type="ORF">ACIBG2_10825</name>
</gene>
<dbReference type="PANTHER" id="PTHR35807:SF1">
    <property type="entry name" value="TRANSCRIPTIONAL REGULATOR REDD"/>
    <property type="match status" value="1"/>
</dbReference>
<keyword evidence="9" id="KW-1185">Reference proteome</keyword>
<dbReference type="InterPro" id="IPR036388">
    <property type="entry name" value="WH-like_DNA-bd_sf"/>
</dbReference>
<dbReference type="InterPro" id="IPR005158">
    <property type="entry name" value="BTAD"/>
</dbReference>
<dbReference type="SUPFAM" id="SSF46894">
    <property type="entry name" value="C-terminal effector domain of the bipartite response regulators"/>
    <property type="match status" value="1"/>
</dbReference>
<dbReference type="Pfam" id="PF03704">
    <property type="entry name" value="BTAD"/>
    <property type="match status" value="1"/>
</dbReference>
<dbReference type="Gene3D" id="1.25.40.10">
    <property type="entry name" value="Tetratricopeptide repeat domain"/>
    <property type="match status" value="3"/>
</dbReference>
<evidence type="ECO:0000256" key="3">
    <source>
        <dbReference type="ARBA" id="ARBA00023125"/>
    </source>
</evidence>
<proteinExistence type="inferred from homology"/>
<comment type="caution">
    <text evidence="8">The sequence shown here is derived from an EMBL/GenBank/DDBJ whole genome shotgun (WGS) entry which is preliminary data.</text>
</comment>
<evidence type="ECO:0000256" key="5">
    <source>
        <dbReference type="PROSITE-ProRule" id="PRU00339"/>
    </source>
</evidence>
<evidence type="ECO:0000313" key="9">
    <source>
        <dbReference type="Proteomes" id="UP001612741"/>
    </source>
</evidence>
<protein>
    <submittedName>
        <fullName evidence="8">BTAD domain-containing putative transcriptional regulator</fullName>
    </submittedName>
</protein>
<dbReference type="Gene3D" id="3.40.50.300">
    <property type="entry name" value="P-loop containing nucleotide triphosphate hydrolases"/>
    <property type="match status" value="1"/>
</dbReference>